<accession>A0ABW5TIX9</accession>
<evidence type="ECO:0000256" key="3">
    <source>
        <dbReference type="ARBA" id="ARBA00022598"/>
    </source>
</evidence>
<comment type="caution">
    <text evidence="13">The sequence shown here is derived from an EMBL/GenBank/DDBJ whole genome shotgun (WGS) entry which is preliminary data.</text>
</comment>
<evidence type="ECO:0000313" key="13">
    <source>
        <dbReference type="EMBL" id="MFD2728448.1"/>
    </source>
</evidence>
<evidence type="ECO:0000256" key="10">
    <source>
        <dbReference type="PIRNR" id="PIRNR001563"/>
    </source>
</evidence>
<evidence type="ECO:0000256" key="4">
    <source>
        <dbReference type="ARBA" id="ARBA00022723"/>
    </source>
</evidence>
<evidence type="ECO:0000259" key="11">
    <source>
        <dbReference type="Pfam" id="PF02875"/>
    </source>
</evidence>
<evidence type="ECO:0000256" key="7">
    <source>
        <dbReference type="ARBA" id="ARBA00022842"/>
    </source>
</evidence>
<dbReference type="InterPro" id="IPR036615">
    <property type="entry name" value="Mur_ligase_C_dom_sf"/>
</dbReference>
<protein>
    <recommendedName>
        <fullName evidence="2">tetrahydrofolate synthase</fullName>
        <ecNumber evidence="2">6.3.2.17</ecNumber>
    </recommendedName>
    <alternativeName>
        <fullName evidence="8">Tetrahydrofolylpolyglutamate synthase</fullName>
    </alternativeName>
</protein>
<dbReference type="InterPro" id="IPR018109">
    <property type="entry name" value="Folylpolyglutamate_synth_CS"/>
</dbReference>
<feature type="domain" description="Mur ligase C-terminal" evidence="11">
    <location>
        <begin position="303"/>
        <end position="420"/>
    </location>
</feature>
<keyword evidence="4" id="KW-0479">Metal-binding</keyword>
<dbReference type="InterPro" id="IPR013221">
    <property type="entry name" value="Mur_ligase_cen"/>
</dbReference>
<reference evidence="14" key="1">
    <citation type="journal article" date="2019" name="Int. J. Syst. Evol. Microbiol.">
        <title>The Global Catalogue of Microorganisms (GCM) 10K type strain sequencing project: providing services to taxonomists for standard genome sequencing and annotation.</title>
        <authorList>
            <consortium name="The Broad Institute Genomics Platform"/>
            <consortium name="The Broad Institute Genome Sequencing Center for Infectious Disease"/>
            <person name="Wu L."/>
            <person name="Ma J."/>
        </authorList>
    </citation>
    <scope>NUCLEOTIDE SEQUENCE [LARGE SCALE GENOMIC DNA]</scope>
    <source>
        <strain evidence="14">TISTR 932</strain>
    </source>
</reference>
<dbReference type="PANTHER" id="PTHR11136:SF0">
    <property type="entry name" value="DIHYDROFOLATE SYNTHETASE-RELATED"/>
    <property type="match status" value="1"/>
</dbReference>
<dbReference type="NCBIfam" id="TIGR01499">
    <property type="entry name" value="folC"/>
    <property type="match status" value="1"/>
</dbReference>
<keyword evidence="14" id="KW-1185">Reference proteome</keyword>
<evidence type="ECO:0000256" key="9">
    <source>
        <dbReference type="ARBA" id="ARBA00047493"/>
    </source>
</evidence>
<dbReference type="SUPFAM" id="SSF53623">
    <property type="entry name" value="MurD-like peptide ligases, catalytic domain"/>
    <property type="match status" value="1"/>
</dbReference>
<feature type="domain" description="Mur ligase central" evidence="12">
    <location>
        <begin position="46"/>
        <end position="272"/>
    </location>
</feature>
<sequence length="438" mass="49824">MVETAEEAILWIHQRKKFGIRPGLKRMVYLLDKLDHPEKTFPSIHIAGTNGKGSTVSFLRALLEETGENVGTFTSPYIECFNERIQYNHQFIEDEAIVTYVNRLLPVITEMDQVEEVKGITEFEILTAMAFLYFAEKKVDIAVIEVGLGGLYDSTNVIDPMISVITTIGLDHVDILGDTLEEIAAQKAGIIKKNRPVVTGNISQEALAVIKEMTEQQTAKLYCYQADYQITYQHPDKEWGEVFTFTNQQATFDHLHIPLLGKHQTENAGVAIQTFLLYCQQTGIQVDQKLLSRGLKKTYWPARMERIKKEPLIVLDGAHNVHAMTRLVENIEQEFSDKTIHVLFSALKTKDVEGMLNKLLSVKNLDILVTTFEFPKAIPLTKDIQQIDKERISFVSLWQLGLAELLERMTNEDVLLVTGSLYFVAQVRELIHAIEEEK</sequence>
<dbReference type="EMBL" id="JBHUMO010000019">
    <property type="protein sequence ID" value="MFD2728448.1"/>
    <property type="molecule type" value="Genomic_DNA"/>
</dbReference>
<dbReference type="Gene3D" id="3.90.190.20">
    <property type="entry name" value="Mur ligase, C-terminal domain"/>
    <property type="match status" value="1"/>
</dbReference>
<dbReference type="SUPFAM" id="SSF53244">
    <property type="entry name" value="MurD-like peptide ligases, peptide-binding domain"/>
    <property type="match status" value="1"/>
</dbReference>
<dbReference type="Pfam" id="PF08245">
    <property type="entry name" value="Mur_ligase_M"/>
    <property type="match status" value="1"/>
</dbReference>
<organism evidence="13 14">
    <name type="scientific">Enterococcus camelliae</name>
    <dbReference type="NCBI Taxonomy" id="453959"/>
    <lineage>
        <taxon>Bacteria</taxon>
        <taxon>Bacillati</taxon>
        <taxon>Bacillota</taxon>
        <taxon>Bacilli</taxon>
        <taxon>Lactobacillales</taxon>
        <taxon>Enterococcaceae</taxon>
        <taxon>Enterococcus</taxon>
    </lineage>
</organism>
<evidence type="ECO:0000259" key="12">
    <source>
        <dbReference type="Pfam" id="PF08245"/>
    </source>
</evidence>
<dbReference type="EC" id="6.3.2.17" evidence="2"/>
<evidence type="ECO:0000313" key="14">
    <source>
        <dbReference type="Proteomes" id="UP001597427"/>
    </source>
</evidence>
<dbReference type="InterPro" id="IPR004101">
    <property type="entry name" value="Mur_ligase_C"/>
</dbReference>
<gene>
    <name evidence="13" type="ORF">ACFSR0_03225</name>
</gene>
<comment type="catalytic activity">
    <reaction evidence="9">
        <text>(6S)-5,6,7,8-tetrahydrofolyl-(gamma-L-Glu)(n) + L-glutamate + ATP = (6S)-5,6,7,8-tetrahydrofolyl-(gamma-L-Glu)(n+1) + ADP + phosphate + H(+)</text>
        <dbReference type="Rhea" id="RHEA:10580"/>
        <dbReference type="Rhea" id="RHEA-COMP:14738"/>
        <dbReference type="Rhea" id="RHEA-COMP:14740"/>
        <dbReference type="ChEBI" id="CHEBI:15378"/>
        <dbReference type="ChEBI" id="CHEBI:29985"/>
        <dbReference type="ChEBI" id="CHEBI:30616"/>
        <dbReference type="ChEBI" id="CHEBI:43474"/>
        <dbReference type="ChEBI" id="CHEBI:141005"/>
        <dbReference type="ChEBI" id="CHEBI:456216"/>
        <dbReference type="EC" id="6.3.2.17"/>
    </reaction>
</comment>
<evidence type="ECO:0000256" key="5">
    <source>
        <dbReference type="ARBA" id="ARBA00022741"/>
    </source>
</evidence>
<dbReference type="Pfam" id="PF02875">
    <property type="entry name" value="Mur_ligase_C"/>
    <property type="match status" value="1"/>
</dbReference>
<dbReference type="RefSeq" id="WP_379979860.1">
    <property type="nucleotide sequence ID" value="NZ_JBHUMO010000019.1"/>
</dbReference>
<keyword evidence="7" id="KW-0460">Magnesium</keyword>
<evidence type="ECO:0000256" key="6">
    <source>
        <dbReference type="ARBA" id="ARBA00022840"/>
    </source>
</evidence>
<evidence type="ECO:0000256" key="8">
    <source>
        <dbReference type="ARBA" id="ARBA00030592"/>
    </source>
</evidence>
<dbReference type="PANTHER" id="PTHR11136">
    <property type="entry name" value="FOLYLPOLYGLUTAMATE SYNTHASE-RELATED"/>
    <property type="match status" value="1"/>
</dbReference>
<comment type="similarity">
    <text evidence="1 10">Belongs to the folylpolyglutamate synthase family.</text>
</comment>
<name>A0ABW5TIX9_9ENTE</name>
<dbReference type="PIRSF" id="PIRSF001563">
    <property type="entry name" value="Folylpolyglu_synth"/>
    <property type="match status" value="1"/>
</dbReference>
<keyword evidence="6 10" id="KW-0067">ATP-binding</keyword>
<dbReference type="InterPro" id="IPR001645">
    <property type="entry name" value="Folylpolyglutamate_synth"/>
</dbReference>
<keyword evidence="3 10" id="KW-0436">Ligase</keyword>
<evidence type="ECO:0000256" key="1">
    <source>
        <dbReference type="ARBA" id="ARBA00008276"/>
    </source>
</evidence>
<keyword evidence="5 10" id="KW-0547">Nucleotide-binding</keyword>
<dbReference type="Gene3D" id="3.40.1190.10">
    <property type="entry name" value="Mur-like, catalytic domain"/>
    <property type="match status" value="1"/>
</dbReference>
<dbReference type="PROSITE" id="PS01012">
    <property type="entry name" value="FOLYLPOLYGLU_SYNT_2"/>
    <property type="match status" value="1"/>
</dbReference>
<dbReference type="GO" id="GO:0016874">
    <property type="term" value="F:ligase activity"/>
    <property type="evidence" value="ECO:0007669"/>
    <property type="project" value="UniProtKB-KW"/>
</dbReference>
<evidence type="ECO:0000256" key="2">
    <source>
        <dbReference type="ARBA" id="ARBA00013025"/>
    </source>
</evidence>
<proteinExistence type="inferred from homology"/>
<dbReference type="InterPro" id="IPR036565">
    <property type="entry name" value="Mur-like_cat_sf"/>
</dbReference>
<dbReference type="Proteomes" id="UP001597427">
    <property type="component" value="Unassembled WGS sequence"/>
</dbReference>